<evidence type="ECO:0000259" key="3">
    <source>
        <dbReference type="Pfam" id="PF01212"/>
    </source>
</evidence>
<dbReference type="OrthoDB" id="10261951at2759"/>
<evidence type="ECO:0000256" key="2">
    <source>
        <dbReference type="ARBA" id="ARBA00022898"/>
    </source>
</evidence>
<dbReference type="InterPro" id="IPR001597">
    <property type="entry name" value="ArAA_b-elim_lyase/Thr_aldolase"/>
</dbReference>
<comment type="cofactor">
    <cofactor evidence="1">
        <name>pyridoxal 5'-phosphate</name>
        <dbReference type="ChEBI" id="CHEBI:597326"/>
    </cofactor>
</comment>
<dbReference type="GO" id="GO:0008732">
    <property type="term" value="F:L-allo-threonine aldolase activity"/>
    <property type="evidence" value="ECO:0007669"/>
    <property type="project" value="TreeGrafter"/>
</dbReference>
<comment type="caution">
    <text evidence="4">The sequence shown here is derived from an EMBL/GenBank/DDBJ whole genome shotgun (WGS) entry which is preliminary data.</text>
</comment>
<evidence type="ECO:0000256" key="1">
    <source>
        <dbReference type="ARBA" id="ARBA00001933"/>
    </source>
</evidence>
<dbReference type="EMBL" id="SEYY01021898">
    <property type="protein sequence ID" value="KAB7495978.1"/>
    <property type="molecule type" value="Genomic_DNA"/>
</dbReference>
<dbReference type="InterPro" id="IPR015424">
    <property type="entry name" value="PyrdxlP-dep_Trfase"/>
</dbReference>
<dbReference type="GO" id="GO:0006567">
    <property type="term" value="P:L-threonine catabolic process"/>
    <property type="evidence" value="ECO:0007669"/>
    <property type="project" value="TreeGrafter"/>
</dbReference>
<dbReference type="Proteomes" id="UP000326759">
    <property type="component" value="Unassembled WGS sequence"/>
</dbReference>
<reference evidence="4 5" key="1">
    <citation type="journal article" date="2019" name="PLoS Biol.">
        <title>Sex chromosomes control vertical transmission of feminizing Wolbachia symbionts in an isopod.</title>
        <authorList>
            <person name="Becking T."/>
            <person name="Chebbi M.A."/>
            <person name="Giraud I."/>
            <person name="Moumen B."/>
            <person name="Laverre T."/>
            <person name="Caubet Y."/>
            <person name="Peccoud J."/>
            <person name="Gilbert C."/>
            <person name="Cordaux R."/>
        </authorList>
    </citation>
    <scope>NUCLEOTIDE SEQUENCE [LARGE SCALE GENOMIC DNA]</scope>
    <source>
        <strain evidence="4">ANa2</strain>
        <tissue evidence="4">Whole body excluding digestive tract and cuticle</tissue>
    </source>
</reference>
<accession>A0A5N5SQC9</accession>
<dbReference type="PANTHER" id="PTHR48097:SF9">
    <property type="entry name" value="L-THREONINE ALDOLASE"/>
    <property type="match status" value="1"/>
</dbReference>
<keyword evidence="2" id="KW-0663">Pyridoxal phosphate</keyword>
<name>A0A5N5SQC9_9CRUS</name>
<gene>
    <name evidence="4" type="ORF">Anas_08157</name>
</gene>
<dbReference type="Gene3D" id="3.90.1150.10">
    <property type="entry name" value="Aspartate Aminotransferase, domain 1"/>
    <property type="match status" value="1"/>
</dbReference>
<protein>
    <recommendedName>
        <fullName evidence="3">Aromatic amino acid beta-eliminating lyase/threonine aldolase domain-containing protein</fullName>
    </recommendedName>
</protein>
<organism evidence="4 5">
    <name type="scientific">Armadillidium nasatum</name>
    <dbReference type="NCBI Taxonomy" id="96803"/>
    <lineage>
        <taxon>Eukaryota</taxon>
        <taxon>Metazoa</taxon>
        <taxon>Ecdysozoa</taxon>
        <taxon>Arthropoda</taxon>
        <taxon>Crustacea</taxon>
        <taxon>Multicrustacea</taxon>
        <taxon>Malacostraca</taxon>
        <taxon>Eumalacostraca</taxon>
        <taxon>Peracarida</taxon>
        <taxon>Isopoda</taxon>
        <taxon>Oniscidea</taxon>
        <taxon>Crinocheta</taxon>
        <taxon>Armadillidiidae</taxon>
        <taxon>Armadillidium</taxon>
    </lineage>
</organism>
<dbReference type="Pfam" id="PF01212">
    <property type="entry name" value="Beta_elim_lyase"/>
    <property type="match status" value="1"/>
</dbReference>
<evidence type="ECO:0000313" key="4">
    <source>
        <dbReference type="EMBL" id="KAB7495978.1"/>
    </source>
</evidence>
<dbReference type="InterPro" id="IPR015422">
    <property type="entry name" value="PyrdxlP-dep_Trfase_small"/>
</dbReference>
<dbReference type="SUPFAM" id="SSF53383">
    <property type="entry name" value="PLP-dependent transferases"/>
    <property type="match status" value="1"/>
</dbReference>
<proteinExistence type="predicted"/>
<sequence>MSNCYLSQVKICWAKLIRKSLGGIIHQAGVLAAACLYGLNNFVSRISKDHNNAIAIAKGVCNSNSSAVTVDVNSVQTNIVHLICDNIRVNPDQLCARLNKIIGNEAIEMAEGVAIKCTPIPPNIVRIMTHGDLLMEDVRAIIKKLQYVISEYDSYFVIEYDCA</sequence>
<dbReference type="PANTHER" id="PTHR48097">
    <property type="entry name" value="L-THREONINE ALDOLASE-RELATED"/>
    <property type="match status" value="1"/>
</dbReference>
<feature type="domain" description="Aromatic amino acid beta-eliminating lyase/threonine aldolase" evidence="3">
    <location>
        <begin position="11"/>
        <end position="82"/>
    </location>
</feature>
<dbReference type="AlphaFoldDB" id="A0A5N5SQC9"/>
<dbReference type="GO" id="GO:0006545">
    <property type="term" value="P:glycine biosynthetic process"/>
    <property type="evidence" value="ECO:0007669"/>
    <property type="project" value="TreeGrafter"/>
</dbReference>
<evidence type="ECO:0000313" key="5">
    <source>
        <dbReference type="Proteomes" id="UP000326759"/>
    </source>
</evidence>
<dbReference type="GO" id="GO:0005829">
    <property type="term" value="C:cytosol"/>
    <property type="evidence" value="ECO:0007669"/>
    <property type="project" value="TreeGrafter"/>
</dbReference>
<keyword evidence="5" id="KW-1185">Reference proteome</keyword>